<dbReference type="EMBL" id="JABSTQ010011462">
    <property type="protein sequence ID" value="KAG0411100.1"/>
    <property type="molecule type" value="Genomic_DNA"/>
</dbReference>
<name>A0AC60NVC1_IXOPE</name>
<accession>A0AC60NVC1</accession>
<keyword evidence="2" id="KW-1185">Reference proteome</keyword>
<proteinExistence type="predicted"/>
<evidence type="ECO:0000313" key="2">
    <source>
        <dbReference type="Proteomes" id="UP000805193"/>
    </source>
</evidence>
<evidence type="ECO:0000313" key="1">
    <source>
        <dbReference type="EMBL" id="KAG0411100.1"/>
    </source>
</evidence>
<protein>
    <submittedName>
        <fullName evidence="1">Uncharacterized protein</fullName>
    </submittedName>
</protein>
<gene>
    <name evidence="1" type="ORF">HPB47_011787</name>
</gene>
<reference evidence="1 2" key="1">
    <citation type="journal article" date="2020" name="Cell">
        <title>Large-Scale Comparative Analyses of Tick Genomes Elucidate Their Genetic Diversity and Vector Capacities.</title>
        <authorList>
            <consortium name="Tick Genome and Microbiome Consortium (TIGMIC)"/>
            <person name="Jia N."/>
            <person name="Wang J."/>
            <person name="Shi W."/>
            <person name="Du L."/>
            <person name="Sun Y."/>
            <person name="Zhan W."/>
            <person name="Jiang J.F."/>
            <person name="Wang Q."/>
            <person name="Zhang B."/>
            <person name="Ji P."/>
            <person name="Bell-Sakyi L."/>
            <person name="Cui X.M."/>
            <person name="Yuan T.T."/>
            <person name="Jiang B.G."/>
            <person name="Yang W.F."/>
            <person name="Lam T.T."/>
            <person name="Chang Q.C."/>
            <person name="Ding S.J."/>
            <person name="Wang X.J."/>
            <person name="Zhu J.G."/>
            <person name="Ruan X.D."/>
            <person name="Zhao L."/>
            <person name="Wei J.T."/>
            <person name="Ye R.Z."/>
            <person name="Que T.C."/>
            <person name="Du C.H."/>
            <person name="Zhou Y.H."/>
            <person name="Cheng J.X."/>
            <person name="Dai P.F."/>
            <person name="Guo W.B."/>
            <person name="Han X.H."/>
            <person name="Huang E.J."/>
            <person name="Li L.F."/>
            <person name="Wei W."/>
            <person name="Gao Y.C."/>
            <person name="Liu J.Z."/>
            <person name="Shao H.Z."/>
            <person name="Wang X."/>
            <person name="Wang C.C."/>
            <person name="Yang T.C."/>
            <person name="Huo Q.B."/>
            <person name="Li W."/>
            <person name="Chen H.Y."/>
            <person name="Chen S.E."/>
            <person name="Zhou L.G."/>
            <person name="Ni X.B."/>
            <person name="Tian J.H."/>
            <person name="Sheng Y."/>
            <person name="Liu T."/>
            <person name="Pan Y.S."/>
            <person name="Xia L.Y."/>
            <person name="Li J."/>
            <person name="Zhao F."/>
            <person name="Cao W.C."/>
        </authorList>
    </citation>
    <scope>NUCLEOTIDE SEQUENCE [LARGE SCALE GENOMIC DNA]</scope>
    <source>
        <strain evidence="1">Iper-2018</strain>
    </source>
</reference>
<dbReference type="Proteomes" id="UP000805193">
    <property type="component" value="Unassembled WGS sequence"/>
</dbReference>
<sequence length="66" mass="7033">MEHEEEELESLASAGWSPLLGSAVDGSDGTLVSLSGQETALEALVRTLFCPQSFGSDGFILDFRDL</sequence>
<comment type="caution">
    <text evidence="1">The sequence shown here is derived from an EMBL/GenBank/DDBJ whole genome shotgun (WGS) entry which is preliminary data.</text>
</comment>
<organism evidence="1 2">
    <name type="scientific">Ixodes persulcatus</name>
    <name type="common">Taiga tick</name>
    <dbReference type="NCBI Taxonomy" id="34615"/>
    <lineage>
        <taxon>Eukaryota</taxon>
        <taxon>Metazoa</taxon>
        <taxon>Ecdysozoa</taxon>
        <taxon>Arthropoda</taxon>
        <taxon>Chelicerata</taxon>
        <taxon>Arachnida</taxon>
        <taxon>Acari</taxon>
        <taxon>Parasitiformes</taxon>
        <taxon>Ixodida</taxon>
        <taxon>Ixodoidea</taxon>
        <taxon>Ixodidae</taxon>
        <taxon>Ixodinae</taxon>
        <taxon>Ixodes</taxon>
    </lineage>
</organism>